<gene>
    <name evidence="1" type="ORF">CCMP2556_LOCUS5539</name>
</gene>
<proteinExistence type="predicted"/>
<accession>A0ABP0IB52</accession>
<evidence type="ECO:0000313" key="2">
    <source>
        <dbReference type="Proteomes" id="UP001642484"/>
    </source>
</evidence>
<dbReference type="EMBL" id="CAXAMN010002327">
    <property type="protein sequence ID" value="CAK8999141.1"/>
    <property type="molecule type" value="Genomic_DNA"/>
</dbReference>
<evidence type="ECO:0000313" key="1">
    <source>
        <dbReference type="EMBL" id="CAK8999141.1"/>
    </source>
</evidence>
<reference evidence="1 2" key="1">
    <citation type="submission" date="2024-02" db="EMBL/GenBank/DDBJ databases">
        <authorList>
            <person name="Chen Y."/>
            <person name="Shah S."/>
            <person name="Dougan E. K."/>
            <person name="Thang M."/>
            <person name="Chan C."/>
        </authorList>
    </citation>
    <scope>NUCLEOTIDE SEQUENCE [LARGE SCALE GENOMIC DNA]</scope>
</reference>
<comment type="caution">
    <text evidence="1">The sequence shown here is derived from an EMBL/GenBank/DDBJ whole genome shotgun (WGS) entry which is preliminary data.</text>
</comment>
<protein>
    <submittedName>
        <fullName evidence="1">Uncharacterized protein</fullName>
    </submittedName>
</protein>
<name>A0ABP0IB52_9DINO</name>
<keyword evidence="2" id="KW-1185">Reference proteome</keyword>
<dbReference type="Proteomes" id="UP001642484">
    <property type="component" value="Unassembled WGS sequence"/>
</dbReference>
<sequence length="463" mass="50422">MDTVYFRKTKRRRVVESSSDGEAPEKVPEKVPEKNSENDPSTVQPTCSQEASIHTQDCKLFQLAPDPEDVHPNTSRPETVPGEQAPSLERPAGPERTVQATCAPKANIPSPDCKLFELAPKPEDVRRDTSKPEVVLSEQALSMERPAEPEPAGPSEPQARQALAADTEMPVNDKKRDHKVLHAARAWLKAPVRKADPAMAERYAALSGLTKKETSEFVEANLNRKAGQWCFRVVDERINARKREQASIIVTTAETFQPQPGESCSGPENAVEKESVVVHSDSSKPTPDFPLRLERPKSTCFTSSPEVPEAPGADAAEPSQSEVPQVPLVPRKGRGRGRGSRGPRKPKSPALQPAPAPAPDAFDVPDAPAAPFSELSCLDAPSPSGPARRRFAPLRPGTRKGQPTHWAPPAAVVDQQPQRGACRHSSVSKKGCAMVCDACGEELLYDGWKLEHMDELDIYNPMT</sequence>
<organism evidence="1 2">
    <name type="scientific">Durusdinium trenchii</name>
    <dbReference type="NCBI Taxonomy" id="1381693"/>
    <lineage>
        <taxon>Eukaryota</taxon>
        <taxon>Sar</taxon>
        <taxon>Alveolata</taxon>
        <taxon>Dinophyceae</taxon>
        <taxon>Suessiales</taxon>
        <taxon>Symbiodiniaceae</taxon>
        <taxon>Durusdinium</taxon>
    </lineage>
</organism>